<comment type="caution">
    <text evidence="6">The sequence shown here is derived from an EMBL/GenBank/DDBJ whole genome shotgun (WGS) entry which is preliminary data.</text>
</comment>
<accession>A0ABW2WK45</accession>
<evidence type="ECO:0000313" key="7">
    <source>
        <dbReference type="Proteomes" id="UP001596915"/>
    </source>
</evidence>
<comment type="similarity">
    <text evidence="1">Belongs to the peptidase C40 family.</text>
</comment>
<dbReference type="Gene3D" id="3.90.1720.10">
    <property type="entry name" value="endopeptidase domain like (from Nostoc punctiforme)"/>
    <property type="match status" value="1"/>
</dbReference>
<evidence type="ECO:0000256" key="4">
    <source>
        <dbReference type="ARBA" id="ARBA00022807"/>
    </source>
</evidence>
<dbReference type="Proteomes" id="UP001596915">
    <property type="component" value="Unassembled WGS sequence"/>
</dbReference>
<dbReference type="Pfam" id="PF00877">
    <property type="entry name" value="NLPC_P60"/>
    <property type="match status" value="1"/>
</dbReference>
<dbReference type="CDD" id="cd13399">
    <property type="entry name" value="Slt35-like"/>
    <property type="match status" value="1"/>
</dbReference>
<dbReference type="EMBL" id="JBHTGL010000005">
    <property type="protein sequence ID" value="MFD0621896.1"/>
    <property type="molecule type" value="Genomic_DNA"/>
</dbReference>
<evidence type="ECO:0000256" key="3">
    <source>
        <dbReference type="ARBA" id="ARBA00022801"/>
    </source>
</evidence>
<dbReference type="SUPFAM" id="SSF53955">
    <property type="entry name" value="Lysozyme-like"/>
    <property type="match status" value="1"/>
</dbReference>
<proteinExistence type="inferred from homology"/>
<protein>
    <submittedName>
        <fullName evidence="6">NlpC/P60 family protein</fullName>
    </submittedName>
</protein>
<dbReference type="InterPro" id="IPR000064">
    <property type="entry name" value="NLP_P60_dom"/>
</dbReference>
<evidence type="ECO:0000256" key="2">
    <source>
        <dbReference type="ARBA" id="ARBA00022670"/>
    </source>
</evidence>
<dbReference type="PANTHER" id="PTHR47359:SF3">
    <property type="entry name" value="NLP_P60 DOMAIN-CONTAINING PROTEIN-RELATED"/>
    <property type="match status" value="1"/>
</dbReference>
<dbReference type="InterPro" id="IPR023346">
    <property type="entry name" value="Lysozyme-like_dom_sf"/>
</dbReference>
<feature type="domain" description="NlpC/P60" evidence="5">
    <location>
        <begin position="244"/>
        <end position="370"/>
    </location>
</feature>
<dbReference type="InterPro" id="IPR051794">
    <property type="entry name" value="PG_Endopeptidase_C40"/>
</dbReference>
<evidence type="ECO:0000256" key="1">
    <source>
        <dbReference type="ARBA" id="ARBA00007074"/>
    </source>
</evidence>
<dbReference type="PROSITE" id="PS51935">
    <property type="entry name" value="NLPC_P60"/>
    <property type="match status" value="1"/>
</dbReference>
<keyword evidence="4" id="KW-0788">Thiol protease</keyword>
<keyword evidence="2" id="KW-0645">Protease</keyword>
<gene>
    <name evidence="6" type="ORF">ACFQ2K_02875</name>
</gene>
<dbReference type="PANTHER" id="PTHR47359">
    <property type="entry name" value="PEPTIDOGLYCAN DL-ENDOPEPTIDASE CWLO"/>
    <property type="match status" value="1"/>
</dbReference>
<name>A0ABW2WK45_9ACTN</name>
<reference evidence="7" key="1">
    <citation type="journal article" date="2019" name="Int. J. Syst. Evol. Microbiol.">
        <title>The Global Catalogue of Microorganisms (GCM) 10K type strain sequencing project: providing services to taxonomists for standard genome sequencing and annotation.</title>
        <authorList>
            <consortium name="The Broad Institute Genomics Platform"/>
            <consortium name="The Broad Institute Genome Sequencing Center for Infectious Disease"/>
            <person name="Wu L."/>
            <person name="Ma J."/>
        </authorList>
    </citation>
    <scope>NUCLEOTIDE SEQUENCE [LARGE SCALE GENOMIC DNA]</scope>
    <source>
        <strain evidence="7">JCM 12607</strain>
    </source>
</reference>
<dbReference type="InterPro" id="IPR038765">
    <property type="entry name" value="Papain-like_cys_pep_sf"/>
</dbReference>
<evidence type="ECO:0000313" key="6">
    <source>
        <dbReference type="EMBL" id="MFD0621896.1"/>
    </source>
</evidence>
<organism evidence="6 7">
    <name type="scientific">Streptomyces sanglieri</name>
    <dbReference type="NCBI Taxonomy" id="193460"/>
    <lineage>
        <taxon>Bacteria</taxon>
        <taxon>Bacillati</taxon>
        <taxon>Actinomycetota</taxon>
        <taxon>Actinomycetes</taxon>
        <taxon>Kitasatosporales</taxon>
        <taxon>Streptomycetaceae</taxon>
        <taxon>Streptomyces</taxon>
    </lineage>
</organism>
<keyword evidence="3" id="KW-0378">Hydrolase</keyword>
<keyword evidence="7" id="KW-1185">Reference proteome</keyword>
<sequence>MSGLRKTVLIASPVLAAAVGVVGVLVLFIAAVANGAAGHEEETASPPAASGTAPGAVAGISPVMLSAYTRAASNVRTLRPKCKGMRWSVIAGIGKIESNHAAGHSITPSGDISPRILGVRLNGSGAGGNTSAFSDTDHGRLDGDTAYDRAVGPMQFLPSTWNGPSGQDGNNDGAKDPHNAFDAALGTAVYLCGTGTTDLSQADQLRKAVYRYNHSDVYVDDVTRHVAEYDRLPATRDSTGGTATGRAGAVVNAALAQRGTPYVWGGGSTTGPTKGGYDCSGLMLYAFYQGARITLPRTSQQMRHSGTRVPRSQIRPGDLIVINNDGNWGHVGLYAGNDTMIHAPRPGKSVETTSTSGYWERYDWDVRRVL</sequence>
<dbReference type="Gene3D" id="1.10.530.10">
    <property type="match status" value="1"/>
</dbReference>
<dbReference type="SUPFAM" id="SSF54001">
    <property type="entry name" value="Cysteine proteinases"/>
    <property type="match status" value="1"/>
</dbReference>
<evidence type="ECO:0000259" key="5">
    <source>
        <dbReference type="PROSITE" id="PS51935"/>
    </source>
</evidence>